<keyword evidence="2" id="KW-1185">Reference proteome</keyword>
<evidence type="ECO:0000313" key="2">
    <source>
        <dbReference type="Proteomes" id="UP000250043"/>
    </source>
</evidence>
<gene>
    <name evidence="1" type="ORF">OBBRIDRAFT_740072</name>
</gene>
<evidence type="ECO:0000313" key="1">
    <source>
        <dbReference type="EMBL" id="OCH85334.1"/>
    </source>
</evidence>
<dbReference type="Proteomes" id="UP000250043">
    <property type="component" value="Unassembled WGS sequence"/>
</dbReference>
<feature type="non-terminal residue" evidence="1">
    <location>
        <position position="1"/>
    </location>
</feature>
<proteinExistence type="predicted"/>
<reference evidence="1 2" key="1">
    <citation type="submission" date="2016-07" db="EMBL/GenBank/DDBJ databases">
        <title>Draft genome of the white-rot fungus Obba rivulosa 3A-2.</title>
        <authorList>
            <consortium name="DOE Joint Genome Institute"/>
            <person name="Miettinen O."/>
            <person name="Riley R."/>
            <person name="Acob R."/>
            <person name="Barry K."/>
            <person name="Cullen D."/>
            <person name="De Vries R."/>
            <person name="Hainaut M."/>
            <person name="Hatakka A."/>
            <person name="Henrissat B."/>
            <person name="Hilden K."/>
            <person name="Kuo R."/>
            <person name="Labutti K."/>
            <person name="Lipzen A."/>
            <person name="Makela M.R."/>
            <person name="Sandor L."/>
            <person name="Spatafora J.W."/>
            <person name="Grigoriev I.V."/>
            <person name="Hibbett D.S."/>
        </authorList>
    </citation>
    <scope>NUCLEOTIDE SEQUENCE [LARGE SCALE GENOMIC DNA]</scope>
    <source>
        <strain evidence="1 2">3A-2</strain>
    </source>
</reference>
<organism evidence="1 2">
    <name type="scientific">Obba rivulosa</name>
    <dbReference type="NCBI Taxonomy" id="1052685"/>
    <lineage>
        <taxon>Eukaryota</taxon>
        <taxon>Fungi</taxon>
        <taxon>Dikarya</taxon>
        <taxon>Basidiomycota</taxon>
        <taxon>Agaricomycotina</taxon>
        <taxon>Agaricomycetes</taxon>
        <taxon>Polyporales</taxon>
        <taxon>Gelatoporiaceae</taxon>
        <taxon>Obba</taxon>
    </lineage>
</organism>
<name>A0A8E2AP09_9APHY</name>
<accession>A0A8E2AP09</accession>
<sequence length="59" mass="6677">AALVKKNSEQGVLLSKPTIDTKCKVFNLNTPKLHFLGHYTAIIRKYGTTNLYTMQHISE</sequence>
<dbReference type="EMBL" id="KV722591">
    <property type="protein sequence ID" value="OCH85334.1"/>
    <property type="molecule type" value="Genomic_DNA"/>
</dbReference>
<dbReference type="AlphaFoldDB" id="A0A8E2AP09"/>
<protein>
    <submittedName>
        <fullName evidence="1">Uncharacterized protein</fullName>
    </submittedName>
</protein>